<protein>
    <submittedName>
        <fullName evidence="2">RES family NAD+ phosphorylase</fullName>
    </submittedName>
</protein>
<evidence type="ECO:0000313" key="2">
    <source>
        <dbReference type="EMBL" id="MCH4810132.1"/>
    </source>
</evidence>
<dbReference type="EMBL" id="JAKVTW010000001">
    <property type="protein sequence ID" value="MCH4810132.1"/>
    <property type="molecule type" value="Genomic_DNA"/>
</dbReference>
<gene>
    <name evidence="2" type="ORF">MLE19_02190</name>
</gene>
<dbReference type="Pfam" id="PF08808">
    <property type="entry name" value="RES"/>
    <property type="match status" value="1"/>
</dbReference>
<organism evidence="2 3">
    <name type="scientific">Vreelandella neptunia</name>
    <dbReference type="NCBI Taxonomy" id="115551"/>
    <lineage>
        <taxon>Bacteria</taxon>
        <taxon>Pseudomonadati</taxon>
        <taxon>Pseudomonadota</taxon>
        <taxon>Gammaproteobacteria</taxon>
        <taxon>Oceanospirillales</taxon>
        <taxon>Halomonadaceae</taxon>
        <taxon>Vreelandella</taxon>
    </lineage>
</organism>
<comment type="caution">
    <text evidence="2">The sequence shown here is derived from an EMBL/GenBank/DDBJ whole genome shotgun (WGS) entry which is preliminary data.</text>
</comment>
<dbReference type="RefSeq" id="WP_240716438.1">
    <property type="nucleotide sequence ID" value="NZ_JAKVTW010000001.1"/>
</dbReference>
<evidence type="ECO:0000313" key="3">
    <source>
        <dbReference type="Proteomes" id="UP001320609"/>
    </source>
</evidence>
<accession>A0ABS9S203</accession>
<feature type="domain" description="RES" evidence="1">
    <location>
        <begin position="13"/>
        <end position="138"/>
    </location>
</feature>
<reference evidence="2 3" key="1">
    <citation type="submission" date="2022-03" db="EMBL/GenBank/DDBJ databases">
        <title>Genomic signatures underlying metal tolerance in selected Arctic bacterial isolates.</title>
        <authorList>
            <person name="Thomas F.A."/>
            <person name="Venkatachalam S."/>
            <person name="Krishnan K.P."/>
        </authorList>
    </citation>
    <scope>NUCLEOTIDE SEQUENCE [LARGE SCALE GENOMIC DNA]</scope>
    <source>
        <strain evidence="2 3">HM116</strain>
    </source>
</reference>
<dbReference type="Proteomes" id="UP001320609">
    <property type="component" value="Unassembled WGS sequence"/>
</dbReference>
<name>A0ABS9S203_9GAMM</name>
<dbReference type="SMART" id="SM00953">
    <property type="entry name" value="RES"/>
    <property type="match status" value="1"/>
</dbReference>
<dbReference type="InterPro" id="IPR014914">
    <property type="entry name" value="RES_dom"/>
</dbReference>
<proteinExistence type="predicted"/>
<sequence>MTKVVWRISNYTDLSGIGGTITAGRWHHKGQPVVYLADSPATALLEVLVHLEMSIDELPDQFTLLRVELPSSASEISVEASLPDTWPQQQQLTRSLGSQWLNEGNALLLKVPTVIVPHYGNYLFNPRHPDASLAKLSVEQFPLDPRLEF</sequence>
<keyword evidence="3" id="KW-1185">Reference proteome</keyword>
<evidence type="ECO:0000259" key="1">
    <source>
        <dbReference type="SMART" id="SM00953"/>
    </source>
</evidence>